<dbReference type="EMBL" id="PZKL01000039">
    <property type="protein sequence ID" value="PTH79854.1"/>
    <property type="molecule type" value="Genomic_DNA"/>
</dbReference>
<feature type="compositionally biased region" description="Polar residues" evidence="1">
    <location>
        <begin position="122"/>
        <end position="136"/>
    </location>
</feature>
<dbReference type="Proteomes" id="UP000241986">
    <property type="component" value="Unassembled WGS sequence"/>
</dbReference>
<feature type="region of interest" description="Disordered" evidence="1">
    <location>
        <begin position="118"/>
        <end position="142"/>
    </location>
</feature>
<protein>
    <submittedName>
        <fullName evidence="2">Uncharacterized protein</fullName>
    </submittedName>
</protein>
<evidence type="ECO:0000313" key="3">
    <source>
        <dbReference type="Proteomes" id="UP000241986"/>
    </source>
</evidence>
<dbReference type="RefSeq" id="WP_107684243.1">
    <property type="nucleotide sequence ID" value="NZ_JAOTPR010000034.1"/>
</dbReference>
<evidence type="ECO:0000256" key="1">
    <source>
        <dbReference type="SAM" id="MobiDB-lite"/>
    </source>
</evidence>
<proteinExistence type="predicted"/>
<comment type="caution">
    <text evidence="2">The sequence shown here is derived from an EMBL/GenBank/DDBJ whole genome shotgun (WGS) entry which is preliminary data.</text>
</comment>
<gene>
    <name evidence="2" type="ORF">DAA48_18290</name>
</gene>
<sequence length="142" mass="15213">MAKNITIKVPGKHPQTGELTTFELKGQRIDIDIGGQAVTFLIHGRGIGTSLTHIPSGYHIALLGGWLTARYAIPENKPSRTVCAQMAIDQLVAQYGSRHLLDRLDCKPVINEAADCARGGQPSLTSTNSIKGQPSQAGPLHH</sequence>
<accession>A0A2T4MZ62</accession>
<reference evidence="2 3" key="1">
    <citation type="submission" date="2018-03" db="EMBL/GenBank/DDBJ databases">
        <title>Aeromonas veronii whole genome sequencing and analysis.</title>
        <authorList>
            <person name="Xie H."/>
            <person name="Liu T."/>
            <person name="Wang K."/>
        </authorList>
    </citation>
    <scope>NUCLEOTIDE SEQUENCE [LARGE SCALE GENOMIC DNA]</scope>
    <source>
        <strain evidence="2 3">XH.VA.1</strain>
    </source>
</reference>
<name>A0A2T4MZ62_AERVE</name>
<dbReference type="AlphaFoldDB" id="A0A2T4MZ62"/>
<evidence type="ECO:0000313" key="2">
    <source>
        <dbReference type="EMBL" id="PTH79854.1"/>
    </source>
</evidence>
<organism evidence="2 3">
    <name type="scientific">Aeromonas veronii</name>
    <dbReference type="NCBI Taxonomy" id="654"/>
    <lineage>
        <taxon>Bacteria</taxon>
        <taxon>Pseudomonadati</taxon>
        <taxon>Pseudomonadota</taxon>
        <taxon>Gammaproteobacteria</taxon>
        <taxon>Aeromonadales</taxon>
        <taxon>Aeromonadaceae</taxon>
        <taxon>Aeromonas</taxon>
    </lineage>
</organism>